<name>A0ACB8YYG5_CICIN</name>
<accession>A0ACB8YYG5</accession>
<keyword evidence="2" id="KW-1185">Reference proteome</keyword>
<gene>
    <name evidence="1" type="ORF">L2E82_49002</name>
</gene>
<evidence type="ECO:0000313" key="2">
    <source>
        <dbReference type="Proteomes" id="UP001055811"/>
    </source>
</evidence>
<sequence>MTMPVFLRYVMDNNSAIGLTTPPWDAKTLNNISRLDRFRQGSGCDNSDTPTGFDTVMDYSQNPVLLAHFGNSNLLTSLMELLPLVLRPGVKSISHRLCLALRTVPTPTASLDHEFFLKELFFYSYGGIANEMKMLIMFRLMMRLCGTCTSFEVLELFKVSIQSLIPISEVIFVIPNDK</sequence>
<dbReference type="EMBL" id="CM042017">
    <property type="protein sequence ID" value="KAI3690794.1"/>
    <property type="molecule type" value="Genomic_DNA"/>
</dbReference>
<organism evidence="1 2">
    <name type="scientific">Cichorium intybus</name>
    <name type="common">Chicory</name>
    <dbReference type="NCBI Taxonomy" id="13427"/>
    <lineage>
        <taxon>Eukaryota</taxon>
        <taxon>Viridiplantae</taxon>
        <taxon>Streptophyta</taxon>
        <taxon>Embryophyta</taxon>
        <taxon>Tracheophyta</taxon>
        <taxon>Spermatophyta</taxon>
        <taxon>Magnoliopsida</taxon>
        <taxon>eudicotyledons</taxon>
        <taxon>Gunneridae</taxon>
        <taxon>Pentapetalae</taxon>
        <taxon>asterids</taxon>
        <taxon>campanulids</taxon>
        <taxon>Asterales</taxon>
        <taxon>Asteraceae</taxon>
        <taxon>Cichorioideae</taxon>
        <taxon>Cichorieae</taxon>
        <taxon>Cichoriinae</taxon>
        <taxon>Cichorium</taxon>
    </lineage>
</organism>
<dbReference type="Proteomes" id="UP001055811">
    <property type="component" value="Linkage Group LG09"/>
</dbReference>
<comment type="caution">
    <text evidence="1">The sequence shown here is derived from an EMBL/GenBank/DDBJ whole genome shotgun (WGS) entry which is preliminary data.</text>
</comment>
<proteinExistence type="predicted"/>
<evidence type="ECO:0000313" key="1">
    <source>
        <dbReference type="EMBL" id="KAI3690794.1"/>
    </source>
</evidence>
<reference evidence="1 2" key="2">
    <citation type="journal article" date="2022" name="Mol. Ecol. Resour.">
        <title>The genomes of chicory, endive, great burdock and yacon provide insights into Asteraceae paleo-polyploidization history and plant inulin production.</title>
        <authorList>
            <person name="Fan W."/>
            <person name="Wang S."/>
            <person name="Wang H."/>
            <person name="Wang A."/>
            <person name="Jiang F."/>
            <person name="Liu H."/>
            <person name="Zhao H."/>
            <person name="Xu D."/>
            <person name="Zhang Y."/>
        </authorList>
    </citation>
    <scope>NUCLEOTIDE SEQUENCE [LARGE SCALE GENOMIC DNA]</scope>
    <source>
        <strain evidence="2">cv. Punajuju</strain>
        <tissue evidence="1">Leaves</tissue>
    </source>
</reference>
<protein>
    <submittedName>
        <fullName evidence="1">Uncharacterized protein</fullName>
    </submittedName>
</protein>
<reference evidence="2" key="1">
    <citation type="journal article" date="2022" name="Mol. Ecol. Resour.">
        <title>The genomes of chicory, endive, great burdock and yacon provide insights into Asteraceae palaeo-polyploidization history and plant inulin production.</title>
        <authorList>
            <person name="Fan W."/>
            <person name="Wang S."/>
            <person name="Wang H."/>
            <person name="Wang A."/>
            <person name="Jiang F."/>
            <person name="Liu H."/>
            <person name="Zhao H."/>
            <person name="Xu D."/>
            <person name="Zhang Y."/>
        </authorList>
    </citation>
    <scope>NUCLEOTIDE SEQUENCE [LARGE SCALE GENOMIC DNA]</scope>
    <source>
        <strain evidence="2">cv. Punajuju</strain>
    </source>
</reference>